<dbReference type="Gene3D" id="1.25.40.10">
    <property type="entry name" value="Tetratricopeptide repeat domain"/>
    <property type="match status" value="1"/>
</dbReference>
<dbReference type="RefSeq" id="WP_241369328.1">
    <property type="nucleotide sequence ID" value="NZ_JAKZFC010000003.1"/>
</dbReference>
<comment type="caution">
    <text evidence="1">The sequence shown here is derived from an EMBL/GenBank/DDBJ whole genome shotgun (WGS) entry which is preliminary data.</text>
</comment>
<proteinExistence type="predicted"/>
<protein>
    <submittedName>
        <fullName evidence="1">DUF3196 domain-containing protein</fullName>
    </submittedName>
</protein>
<sequence length="325" mass="37708">MENNKSSRKVILFPGTVERLFNEAKSLAELSRYHEANDLFEQALLLEEGDEVSLSVFAYSLYETKSYVRAKEICEDILAKGPNMYFEVMELYLTICMQLRQFKQVEKIIQSLLEEDIIPSDEIDKFTRLKKLNAEIAENQEAHLLQTTIDEDDDDFDVHLFLQLTVQQQLLQIHEMTDINIRPFVEELKIIIETESVHPFIQSLLLILLVEQQVNIPIALAKFNHMDTINPAQLELPTKLPQFQAVMVHITETLEQDPTMLEAVNHLVAKHAIVLYPFEWSGYNSEDVANSYVNFVKTMFGEILEAHDELDDFLQKLESMTDLQR</sequence>
<evidence type="ECO:0000313" key="2">
    <source>
        <dbReference type="Proteomes" id="UP001316087"/>
    </source>
</evidence>
<dbReference type="SUPFAM" id="SSF116965">
    <property type="entry name" value="Hypothetical protein MPN330"/>
    <property type="match status" value="1"/>
</dbReference>
<dbReference type="InterPro" id="IPR011990">
    <property type="entry name" value="TPR-like_helical_dom_sf"/>
</dbReference>
<reference evidence="1 2" key="1">
    <citation type="submission" date="2022-03" db="EMBL/GenBank/DDBJ databases">
        <authorList>
            <person name="Jo J.-H."/>
            <person name="Im W.-T."/>
        </authorList>
    </citation>
    <scope>NUCLEOTIDE SEQUENCE [LARGE SCALE GENOMIC DNA]</scope>
    <source>
        <strain evidence="1 2">MA9</strain>
    </source>
</reference>
<dbReference type="SUPFAM" id="SSF48452">
    <property type="entry name" value="TPR-like"/>
    <property type="match status" value="1"/>
</dbReference>
<evidence type="ECO:0000313" key="1">
    <source>
        <dbReference type="EMBL" id="MCH7322263.1"/>
    </source>
</evidence>
<dbReference type="EMBL" id="JAKZFC010000003">
    <property type="protein sequence ID" value="MCH7322263.1"/>
    <property type="molecule type" value="Genomic_DNA"/>
</dbReference>
<organism evidence="1 2">
    <name type="scientific">Solibacillus palustris</name>
    <dbReference type="NCBI Taxonomy" id="2908203"/>
    <lineage>
        <taxon>Bacteria</taxon>
        <taxon>Bacillati</taxon>
        <taxon>Bacillota</taxon>
        <taxon>Bacilli</taxon>
        <taxon>Bacillales</taxon>
        <taxon>Caryophanaceae</taxon>
        <taxon>Solibacillus</taxon>
    </lineage>
</organism>
<keyword evidence="2" id="KW-1185">Reference proteome</keyword>
<gene>
    <name evidence="1" type="ORF">LZ480_10200</name>
</gene>
<name>A0ABS9UD55_9BACL</name>
<accession>A0ABS9UD55</accession>
<dbReference type="Proteomes" id="UP001316087">
    <property type="component" value="Unassembled WGS sequence"/>
</dbReference>